<evidence type="ECO:0000259" key="2">
    <source>
        <dbReference type="Pfam" id="PF13568"/>
    </source>
</evidence>
<dbReference type="EMBL" id="CP136924">
    <property type="protein sequence ID" value="WXA01866.1"/>
    <property type="molecule type" value="Genomic_DNA"/>
</dbReference>
<protein>
    <submittedName>
        <fullName evidence="4">Porin family protein</fullName>
    </submittedName>
</protein>
<keyword evidence="5" id="KW-1185">Reference proteome</keyword>
<feature type="signal peptide" evidence="1">
    <location>
        <begin position="1"/>
        <end position="19"/>
    </location>
</feature>
<dbReference type="KEGG" id="mcaa:R3L15_12710"/>
<keyword evidence="1" id="KW-0732">Signal</keyword>
<proteinExistence type="predicted"/>
<reference evidence="4 5" key="1">
    <citation type="submission" date="2023-10" db="EMBL/GenBank/DDBJ databases">
        <title>Culture-based analysis of two novel bacteria associated with mangrove crab gills.</title>
        <authorList>
            <person name="Yang X."/>
            <person name="Garuglieri E."/>
            <person name="Van Goethem M.W."/>
            <person name="Fusi M."/>
            <person name="Marasco R."/>
            <person name="Daffonchio D.G."/>
        </authorList>
    </citation>
    <scope>NUCLEOTIDE SEQUENCE</scope>
    <source>
        <strain evidence="4">UG2-1</strain>
        <strain evidence="3">UG2-2</strain>
        <strain evidence="5">UG2_2</strain>
    </source>
</reference>
<gene>
    <name evidence="4" type="ORF">R3L15_12710</name>
    <name evidence="3" type="ORF">R3L16_08880</name>
</gene>
<evidence type="ECO:0000313" key="4">
    <source>
        <dbReference type="EMBL" id="WXA12974.1"/>
    </source>
</evidence>
<dbReference type="Pfam" id="PF13568">
    <property type="entry name" value="OMP_b-brl_2"/>
    <property type="match status" value="1"/>
</dbReference>
<organism evidence="4">
    <name type="scientific">Mangrovimonas cancribranchiae</name>
    <dbReference type="NCBI Taxonomy" id="3080055"/>
    <lineage>
        <taxon>Bacteria</taxon>
        <taxon>Pseudomonadati</taxon>
        <taxon>Bacteroidota</taxon>
        <taxon>Flavobacteriia</taxon>
        <taxon>Flavobacteriales</taxon>
        <taxon>Flavobacteriaceae</taxon>
        <taxon>Mangrovimonas</taxon>
    </lineage>
</organism>
<feature type="domain" description="Outer membrane protein beta-barrel" evidence="2">
    <location>
        <begin position="18"/>
        <end position="173"/>
    </location>
</feature>
<dbReference type="EMBL" id="CP136925">
    <property type="protein sequence ID" value="WXA12974.1"/>
    <property type="molecule type" value="Genomic_DNA"/>
</dbReference>
<sequence length="209" mass="23351">MKKSILFLMIIALSATAFSQVKVHPGVRLGLNLSSVSNIDHADAKIGPNAAIFANIRFANFYALQPEATYSNQGAKDAIRYYNYSNSFDPGYYYYSEDLSIHYLGVALANKFYIVPNVGVHLIVGPAIDVKVADNLDDDSVIPVDFSLFGGVGYEFPFGLGIEARYKQGLLDIRDDFYDNYDEDNDDFWSSDSVLNGSIQFGVYYKFDF</sequence>
<dbReference type="AlphaFoldDB" id="A0AAU6P663"/>
<evidence type="ECO:0000256" key="1">
    <source>
        <dbReference type="SAM" id="SignalP"/>
    </source>
</evidence>
<name>A0AAU6P663_9FLAO</name>
<accession>A0AAU6P663</accession>
<dbReference type="InterPro" id="IPR025665">
    <property type="entry name" value="Beta-barrel_OMP_2"/>
</dbReference>
<dbReference type="RefSeq" id="WP_338732111.1">
    <property type="nucleotide sequence ID" value="NZ_CP136924.1"/>
</dbReference>
<evidence type="ECO:0000313" key="3">
    <source>
        <dbReference type="EMBL" id="WXA01866.1"/>
    </source>
</evidence>
<feature type="chain" id="PRO_5044712962" evidence="1">
    <location>
        <begin position="20"/>
        <end position="209"/>
    </location>
</feature>
<dbReference type="Proteomes" id="UP001368318">
    <property type="component" value="Chromosome"/>
</dbReference>
<evidence type="ECO:0000313" key="5">
    <source>
        <dbReference type="Proteomes" id="UP001368318"/>
    </source>
</evidence>